<feature type="transmembrane region" description="Helical" evidence="16">
    <location>
        <begin position="56"/>
        <end position="77"/>
    </location>
</feature>
<evidence type="ECO:0000256" key="4">
    <source>
        <dbReference type="ARBA" id="ARBA00005163"/>
    </source>
</evidence>
<evidence type="ECO:0000256" key="3">
    <source>
        <dbReference type="ARBA" id="ARBA00004141"/>
    </source>
</evidence>
<feature type="transmembrane region" description="Helical" evidence="16">
    <location>
        <begin position="98"/>
        <end position="120"/>
    </location>
</feature>
<keyword evidence="14" id="KW-0408">Iron</keyword>
<evidence type="ECO:0000256" key="12">
    <source>
        <dbReference type="ARBA" id="ARBA00022982"/>
    </source>
</evidence>
<evidence type="ECO:0000256" key="11">
    <source>
        <dbReference type="ARBA" id="ARBA00022723"/>
    </source>
</evidence>
<gene>
    <name evidence="17" type="ORF">GCM10007879_09100</name>
</gene>
<dbReference type="InterPro" id="IPR034804">
    <property type="entry name" value="SQR/QFR_C/D"/>
</dbReference>
<dbReference type="NCBIfam" id="TIGR02968">
    <property type="entry name" value="succ_dehyd_anc"/>
    <property type="match status" value="1"/>
</dbReference>
<dbReference type="SUPFAM" id="SSF81343">
    <property type="entry name" value="Fumarate reductase respiratory complex transmembrane subunits"/>
    <property type="match status" value="1"/>
</dbReference>
<evidence type="ECO:0000256" key="8">
    <source>
        <dbReference type="ARBA" id="ARBA00022532"/>
    </source>
</evidence>
<dbReference type="InterPro" id="IPR014312">
    <property type="entry name" value="Succ_DH_anchor"/>
</dbReference>
<comment type="pathway">
    <text evidence="4">Carbohydrate metabolism; tricarboxylic acid cycle.</text>
</comment>
<proteinExistence type="predicted"/>
<keyword evidence="8" id="KW-0816">Tricarboxylic acid cycle</keyword>
<evidence type="ECO:0000256" key="9">
    <source>
        <dbReference type="ARBA" id="ARBA00022617"/>
    </source>
</evidence>
<keyword evidence="10 16" id="KW-0812">Transmembrane</keyword>
<dbReference type="Proteomes" id="UP001161405">
    <property type="component" value="Unassembled WGS sequence"/>
</dbReference>
<keyword evidence="9" id="KW-0349">Heme</keyword>
<dbReference type="CDD" id="cd03495">
    <property type="entry name" value="SQR_TypeC_SdhD_like"/>
    <property type="match status" value="1"/>
</dbReference>
<dbReference type="RefSeq" id="WP_284362340.1">
    <property type="nucleotide sequence ID" value="NZ_BSNI01000002.1"/>
</dbReference>
<organism evidence="17 18">
    <name type="scientific">Maritalea porphyrae</name>
    <dbReference type="NCBI Taxonomy" id="880732"/>
    <lineage>
        <taxon>Bacteria</taxon>
        <taxon>Pseudomonadati</taxon>
        <taxon>Pseudomonadota</taxon>
        <taxon>Alphaproteobacteria</taxon>
        <taxon>Hyphomicrobiales</taxon>
        <taxon>Devosiaceae</taxon>
        <taxon>Maritalea</taxon>
    </lineage>
</organism>
<evidence type="ECO:0000256" key="5">
    <source>
        <dbReference type="ARBA" id="ARBA00011558"/>
    </source>
</evidence>
<dbReference type="Gene3D" id="1.20.1300.10">
    <property type="entry name" value="Fumarate reductase/succinate dehydrogenase, transmembrane subunit"/>
    <property type="match status" value="1"/>
</dbReference>
<comment type="caution">
    <text evidence="17">The sequence shown here is derived from an EMBL/GenBank/DDBJ whole genome shotgun (WGS) entry which is preliminary data.</text>
</comment>
<comment type="subunit">
    <text evidence="5">Part of an enzyme complex containing four subunits: a flavoprotein, an iron-sulfur protein, plus two membrane-anchoring proteins, SdhC and SdhD.</text>
</comment>
<sequence>MSYRTPYSRVTGLGSAKEGTGHFWTQRMTAVANVPLMLFLVWLIVSLVGADRAQMLATFANPFVTALTILTVLSACIHMKLGLQVVIEDYVQAEGSKIVLILLNTFFSYGVAAVAVVSLLKLSFGG</sequence>
<keyword evidence="12" id="KW-0249">Electron transport</keyword>
<reference evidence="17" key="2">
    <citation type="submission" date="2023-01" db="EMBL/GenBank/DDBJ databases">
        <title>Draft genome sequence of Maritalea porphyrae strain NBRC 107169.</title>
        <authorList>
            <person name="Sun Q."/>
            <person name="Mori K."/>
        </authorList>
    </citation>
    <scope>NUCLEOTIDE SEQUENCE</scope>
    <source>
        <strain evidence="17">NBRC 107169</strain>
    </source>
</reference>
<accession>A0ABQ5UN01</accession>
<feature type="transmembrane region" description="Helical" evidence="16">
    <location>
        <begin position="30"/>
        <end position="50"/>
    </location>
</feature>
<keyword evidence="11" id="KW-0479">Metal-binding</keyword>
<evidence type="ECO:0000256" key="10">
    <source>
        <dbReference type="ARBA" id="ARBA00022692"/>
    </source>
</evidence>
<evidence type="ECO:0000256" key="6">
    <source>
        <dbReference type="ARBA" id="ARBA00019425"/>
    </source>
</evidence>
<comment type="subcellular location">
    <subcellularLocation>
        <location evidence="3">Membrane</location>
        <topology evidence="3">Multi-pass membrane protein</topology>
    </subcellularLocation>
</comment>
<protein>
    <recommendedName>
        <fullName evidence="6">Succinate dehydrogenase hydrophobic membrane anchor subunit</fullName>
    </recommendedName>
</protein>
<name>A0ABQ5UN01_9HYPH</name>
<dbReference type="EMBL" id="BSNI01000002">
    <property type="protein sequence ID" value="GLQ16661.1"/>
    <property type="molecule type" value="Genomic_DNA"/>
</dbReference>
<evidence type="ECO:0000256" key="16">
    <source>
        <dbReference type="SAM" id="Phobius"/>
    </source>
</evidence>
<comment type="function">
    <text evidence="2">Membrane-anchoring subunit of succinate dehydrogenase (SDH).</text>
</comment>
<keyword evidence="7" id="KW-0813">Transport</keyword>
<evidence type="ECO:0000256" key="7">
    <source>
        <dbReference type="ARBA" id="ARBA00022448"/>
    </source>
</evidence>
<evidence type="ECO:0000256" key="14">
    <source>
        <dbReference type="ARBA" id="ARBA00023004"/>
    </source>
</evidence>
<comment type="cofactor">
    <cofactor evidence="1">
        <name>heme</name>
        <dbReference type="ChEBI" id="CHEBI:30413"/>
    </cofactor>
</comment>
<evidence type="ECO:0000256" key="15">
    <source>
        <dbReference type="ARBA" id="ARBA00023136"/>
    </source>
</evidence>
<evidence type="ECO:0000256" key="1">
    <source>
        <dbReference type="ARBA" id="ARBA00001971"/>
    </source>
</evidence>
<evidence type="ECO:0000313" key="18">
    <source>
        <dbReference type="Proteomes" id="UP001161405"/>
    </source>
</evidence>
<evidence type="ECO:0000256" key="2">
    <source>
        <dbReference type="ARBA" id="ARBA00004050"/>
    </source>
</evidence>
<evidence type="ECO:0000313" key="17">
    <source>
        <dbReference type="EMBL" id="GLQ16661.1"/>
    </source>
</evidence>
<keyword evidence="18" id="KW-1185">Reference proteome</keyword>
<dbReference type="Pfam" id="PF01127">
    <property type="entry name" value="Sdh_cyt"/>
    <property type="match status" value="1"/>
</dbReference>
<dbReference type="InterPro" id="IPR000701">
    <property type="entry name" value="SuccDH_FuR_B_TM-su"/>
</dbReference>
<evidence type="ECO:0000256" key="13">
    <source>
        <dbReference type="ARBA" id="ARBA00022989"/>
    </source>
</evidence>
<keyword evidence="15 16" id="KW-0472">Membrane</keyword>
<reference evidence="17" key="1">
    <citation type="journal article" date="2014" name="Int. J. Syst. Evol. Microbiol.">
        <title>Complete genome of a new Firmicutes species belonging to the dominant human colonic microbiota ('Ruminococcus bicirculans') reveals two chromosomes and a selective capacity to utilize plant glucans.</title>
        <authorList>
            <consortium name="NISC Comparative Sequencing Program"/>
            <person name="Wegmann U."/>
            <person name="Louis P."/>
            <person name="Goesmann A."/>
            <person name="Henrissat B."/>
            <person name="Duncan S.H."/>
            <person name="Flint H.J."/>
        </authorList>
    </citation>
    <scope>NUCLEOTIDE SEQUENCE</scope>
    <source>
        <strain evidence="17">NBRC 107169</strain>
    </source>
</reference>
<keyword evidence="13 16" id="KW-1133">Transmembrane helix</keyword>